<accession>A0ABS3ZKU7</accession>
<evidence type="ECO:0000313" key="2">
    <source>
        <dbReference type="EMBL" id="MBP0057944.1"/>
    </source>
</evidence>
<protein>
    <submittedName>
        <fullName evidence="2">Uncharacterized protein</fullName>
    </submittedName>
</protein>
<feature type="signal peptide" evidence="1">
    <location>
        <begin position="1"/>
        <end position="29"/>
    </location>
</feature>
<dbReference type="RefSeq" id="WP_147609037.1">
    <property type="nucleotide sequence ID" value="NZ_JAFIQO010000142.1"/>
</dbReference>
<dbReference type="Proteomes" id="UP001315001">
    <property type="component" value="Unassembled WGS sequence"/>
</dbReference>
<keyword evidence="1" id="KW-0732">Signal</keyword>
<evidence type="ECO:0000256" key="1">
    <source>
        <dbReference type="SAM" id="SignalP"/>
    </source>
</evidence>
<sequence length="166" mass="18830">MKTKRHIAVILMVLMVLVLVPGSSTQAKAKKCNHKNITWVTLTKPTCEYRGMSYKKCKSCGKEWPQTIMRKPALGHKPGKPRILHPTCLSGGHKEIVCTRKGCPKSYGDEEICGSYLSYKELPALGHSYNKGTSIKTGKKRGKKFQYQKTQKCKRCGNRKISFYYK</sequence>
<organism evidence="2 3">
    <name type="scientific">Anaerobutyricum soehngenii</name>
    <dbReference type="NCBI Taxonomy" id="105843"/>
    <lineage>
        <taxon>Bacteria</taxon>
        <taxon>Bacillati</taxon>
        <taxon>Bacillota</taxon>
        <taxon>Clostridia</taxon>
        <taxon>Lachnospirales</taxon>
        <taxon>Lachnospiraceae</taxon>
        <taxon>Anaerobutyricum</taxon>
    </lineage>
</organism>
<reference evidence="2 3" key="1">
    <citation type="submission" date="2021-02" db="EMBL/GenBank/DDBJ databases">
        <title>Lactate utilizing bacteria of the human gut.</title>
        <authorList>
            <person name="Sheridan P.O."/>
        </authorList>
    </citation>
    <scope>NUCLEOTIDE SEQUENCE [LARGE SCALE GENOMIC DNA]</scope>
    <source>
        <strain evidence="2 3">HTF-83D</strain>
    </source>
</reference>
<evidence type="ECO:0000313" key="3">
    <source>
        <dbReference type="Proteomes" id="UP001315001"/>
    </source>
</evidence>
<dbReference type="EMBL" id="JAFIQO010000142">
    <property type="protein sequence ID" value="MBP0057944.1"/>
    <property type="molecule type" value="Genomic_DNA"/>
</dbReference>
<proteinExistence type="predicted"/>
<comment type="caution">
    <text evidence="2">The sequence shown here is derived from an EMBL/GenBank/DDBJ whole genome shotgun (WGS) entry which is preliminary data.</text>
</comment>
<keyword evidence="3" id="KW-1185">Reference proteome</keyword>
<name>A0ABS3ZKU7_9FIRM</name>
<feature type="chain" id="PRO_5047447714" evidence="1">
    <location>
        <begin position="30"/>
        <end position="166"/>
    </location>
</feature>
<gene>
    <name evidence="2" type="ORF">JYQ75_11170</name>
</gene>